<keyword evidence="3 5" id="KW-1133">Transmembrane helix</keyword>
<keyword evidence="4 5" id="KW-0472">Membrane</keyword>
<comment type="similarity">
    <text evidence="5">Belongs to the ABC-2 integral membrane protein family.</text>
</comment>
<evidence type="ECO:0000313" key="7">
    <source>
        <dbReference type="EMBL" id="KKU13992.1"/>
    </source>
</evidence>
<dbReference type="PANTHER" id="PTHR43332:SF2">
    <property type="entry name" value="INNER MEMBRANE TRANSPORT PERMEASE YADH"/>
    <property type="match status" value="1"/>
</dbReference>
<dbReference type="PANTHER" id="PTHR43332">
    <property type="entry name" value="INNER MEMBRANE TRANSPORT PERMEASE YADH-RELATED"/>
    <property type="match status" value="1"/>
</dbReference>
<dbReference type="AlphaFoldDB" id="A0A0G1N0V6"/>
<dbReference type="Pfam" id="PF01061">
    <property type="entry name" value="ABC2_membrane"/>
    <property type="match status" value="1"/>
</dbReference>
<dbReference type="STRING" id="1619050.UX20_C0008G0014"/>
<sequence>MNNWIGLYTFVRREIERFLRVGVQTLLSPWINALLYIFIFGFVVGSRIAQIDGISYIQFVMPGLLMLNLITSSFSQTSFSLFYQRFAKHIEELLVSPLSYAEIVCGFVVGGIARGVAVSIGVYAIAILFGAARMDHIGIFALYIFGVAIVFSLIGLVVGLWSENFEQVSIFTTFVIMPFTFLGGVFNSVNMLPRTMQTVVRLNPFFYFVDGLRYSMVGLHEAPLAIGMGLMAVLTVVFGVLVWYLFKIGWKIKT</sequence>
<keyword evidence="2 5" id="KW-0812">Transmembrane</keyword>
<keyword evidence="5" id="KW-1003">Cell membrane</keyword>
<comment type="subcellular location">
    <subcellularLocation>
        <location evidence="5">Cell membrane</location>
        <topology evidence="5">Multi-pass membrane protein</topology>
    </subcellularLocation>
    <subcellularLocation>
        <location evidence="1">Membrane</location>
        <topology evidence="1">Multi-pass membrane protein</topology>
    </subcellularLocation>
</comment>
<name>A0A0G1N0V6_9BACT</name>
<dbReference type="InterPro" id="IPR047817">
    <property type="entry name" value="ABC2_TM_bact-type"/>
</dbReference>
<protein>
    <recommendedName>
        <fullName evidence="5">Transport permease protein</fullName>
    </recommendedName>
</protein>
<dbReference type="NCBIfam" id="NF011648">
    <property type="entry name" value="PRK15066.1"/>
    <property type="match status" value="1"/>
</dbReference>
<dbReference type="InterPro" id="IPR013525">
    <property type="entry name" value="ABC2_TM"/>
</dbReference>
<keyword evidence="5" id="KW-0813">Transport</keyword>
<feature type="transmembrane region" description="Helical" evidence="5">
    <location>
        <begin position="224"/>
        <end position="246"/>
    </location>
</feature>
<dbReference type="EMBL" id="LCLH01000008">
    <property type="protein sequence ID" value="KKU13992.1"/>
    <property type="molecule type" value="Genomic_DNA"/>
</dbReference>
<dbReference type="PIRSF" id="PIRSF006648">
    <property type="entry name" value="DrrB"/>
    <property type="match status" value="1"/>
</dbReference>
<dbReference type="Proteomes" id="UP000034911">
    <property type="component" value="Unassembled WGS sequence"/>
</dbReference>
<feature type="transmembrane region" description="Helical" evidence="5">
    <location>
        <begin position="103"/>
        <end position="131"/>
    </location>
</feature>
<gene>
    <name evidence="7" type="ORF">UX20_C0008G0014</name>
</gene>
<evidence type="ECO:0000256" key="5">
    <source>
        <dbReference type="RuleBase" id="RU361157"/>
    </source>
</evidence>
<evidence type="ECO:0000259" key="6">
    <source>
        <dbReference type="PROSITE" id="PS51012"/>
    </source>
</evidence>
<feature type="transmembrane region" description="Helical" evidence="5">
    <location>
        <begin position="21"/>
        <end position="44"/>
    </location>
</feature>
<accession>A0A0G1N0V6</accession>
<evidence type="ECO:0000256" key="3">
    <source>
        <dbReference type="ARBA" id="ARBA00022989"/>
    </source>
</evidence>
<evidence type="ECO:0000256" key="4">
    <source>
        <dbReference type="ARBA" id="ARBA00023136"/>
    </source>
</evidence>
<feature type="transmembrane region" description="Helical" evidence="5">
    <location>
        <begin position="56"/>
        <end position="82"/>
    </location>
</feature>
<feature type="transmembrane region" description="Helical" evidence="5">
    <location>
        <begin position="137"/>
        <end position="161"/>
    </location>
</feature>
<dbReference type="PRINTS" id="PR00164">
    <property type="entry name" value="ABC2TRNSPORT"/>
</dbReference>
<dbReference type="InterPro" id="IPR000412">
    <property type="entry name" value="ABC_2_transport"/>
</dbReference>
<dbReference type="GO" id="GO:0140359">
    <property type="term" value="F:ABC-type transporter activity"/>
    <property type="evidence" value="ECO:0007669"/>
    <property type="project" value="InterPro"/>
</dbReference>
<evidence type="ECO:0000256" key="2">
    <source>
        <dbReference type="ARBA" id="ARBA00022692"/>
    </source>
</evidence>
<dbReference type="PROSITE" id="PS51012">
    <property type="entry name" value="ABC_TM2"/>
    <property type="match status" value="1"/>
</dbReference>
<reference evidence="7 8" key="1">
    <citation type="journal article" date="2015" name="Nature">
        <title>rRNA introns, odd ribosomes, and small enigmatic genomes across a large radiation of phyla.</title>
        <authorList>
            <person name="Brown C.T."/>
            <person name="Hug L.A."/>
            <person name="Thomas B.C."/>
            <person name="Sharon I."/>
            <person name="Castelle C.J."/>
            <person name="Singh A."/>
            <person name="Wilkins M.J."/>
            <person name="Williams K.H."/>
            <person name="Banfield J.F."/>
        </authorList>
    </citation>
    <scope>NUCLEOTIDE SEQUENCE [LARGE SCALE GENOMIC DNA]</scope>
</reference>
<proteinExistence type="inferred from homology"/>
<dbReference type="InterPro" id="IPR052522">
    <property type="entry name" value="ABC-2_transport_permease"/>
</dbReference>
<feature type="domain" description="ABC transmembrane type-2" evidence="6">
    <location>
        <begin position="20"/>
        <end position="249"/>
    </location>
</feature>
<evidence type="ECO:0000313" key="8">
    <source>
        <dbReference type="Proteomes" id="UP000034911"/>
    </source>
</evidence>
<evidence type="ECO:0000256" key="1">
    <source>
        <dbReference type="ARBA" id="ARBA00004141"/>
    </source>
</evidence>
<feature type="transmembrane region" description="Helical" evidence="5">
    <location>
        <begin position="168"/>
        <end position="186"/>
    </location>
</feature>
<comment type="caution">
    <text evidence="7">The sequence shown here is derived from an EMBL/GenBank/DDBJ whole genome shotgun (WGS) entry which is preliminary data.</text>
</comment>
<dbReference type="GO" id="GO:0043190">
    <property type="term" value="C:ATP-binding cassette (ABC) transporter complex"/>
    <property type="evidence" value="ECO:0007669"/>
    <property type="project" value="InterPro"/>
</dbReference>
<organism evidence="7 8">
    <name type="scientific">Candidatus Magasanikbacteria bacterium GW2011_GWC2_45_8</name>
    <dbReference type="NCBI Taxonomy" id="1619050"/>
    <lineage>
        <taxon>Bacteria</taxon>
        <taxon>Candidatus Magasanikiibacteriota</taxon>
    </lineage>
</organism>